<evidence type="ECO:0000313" key="2">
    <source>
        <dbReference type="Proteomes" id="UP000827092"/>
    </source>
</evidence>
<protein>
    <submittedName>
        <fullName evidence="1">Uncharacterized protein</fullName>
    </submittedName>
</protein>
<accession>A0AAV6UXR8</accession>
<gene>
    <name evidence="1" type="ORF">JTE90_014976</name>
</gene>
<comment type="caution">
    <text evidence="1">The sequence shown here is derived from an EMBL/GenBank/DDBJ whole genome shotgun (WGS) entry which is preliminary data.</text>
</comment>
<keyword evidence="2" id="KW-1185">Reference proteome</keyword>
<organism evidence="1 2">
    <name type="scientific">Oedothorax gibbosus</name>
    <dbReference type="NCBI Taxonomy" id="931172"/>
    <lineage>
        <taxon>Eukaryota</taxon>
        <taxon>Metazoa</taxon>
        <taxon>Ecdysozoa</taxon>
        <taxon>Arthropoda</taxon>
        <taxon>Chelicerata</taxon>
        <taxon>Arachnida</taxon>
        <taxon>Araneae</taxon>
        <taxon>Araneomorphae</taxon>
        <taxon>Entelegynae</taxon>
        <taxon>Araneoidea</taxon>
        <taxon>Linyphiidae</taxon>
        <taxon>Erigoninae</taxon>
        <taxon>Oedothorax</taxon>
    </lineage>
</organism>
<proteinExistence type="predicted"/>
<sequence length="75" mass="8434">MSRWSKVSRSSDGWNVEVQLGNQHIPIQREESATPPLFTYEATEFRHSPRQWSVSSALGAARFMPLVSDQGRASS</sequence>
<name>A0AAV6UXR8_9ARAC</name>
<dbReference type="AlphaFoldDB" id="A0AAV6UXR8"/>
<dbReference type="EMBL" id="JAFNEN010000227">
    <property type="protein sequence ID" value="KAG8188924.1"/>
    <property type="molecule type" value="Genomic_DNA"/>
</dbReference>
<evidence type="ECO:0000313" key="1">
    <source>
        <dbReference type="EMBL" id="KAG8188924.1"/>
    </source>
</evidence>
<reference evidence="1 2" key="1">
    <citation type="journal article" date="2022" name="Nat. Ecol. Evol.">
        <title>A masculinizing supergene underlies an exaggerated male reproductive morph in a spider.</title>
        <authorList>
            <person name="Hendrickx F."/>
            <person name="De Corte Z."/>
            <person name="Sonet G."/>
            <person name="Van Belleghem S.M."/>
            <person name="Kostlbacher S."/>
            <person name="Vangestel C."/>
        </authorList>
    </citation>
    <scope>NUCLEOTIDE SEQUENCE [LARGE SCALE GENOMIC DNA]</scope>
    <source>
        <strain evidence="1">W744_W776</strain>
    </source>
</reference>
<dbReference type="Proteomes" id="UP000827092">
    <property type="component" value="Unassembled WGS sequence"/>
</dbReference>